<organism evidence="9 10">
    <name type="scientific">Advenella kashmirensis W13003</name>
    <dbReference type="NCBI Taxonomy" id="1424334"/>
    <lineage>
        <taxon>Bacteria</taxon>
        <taxon>Pseudomonadati</taxon>
        <taxon>Pseudomonadota</taxon>
        <taxon>Betaproteobacteria</taxon>
        <taxon>Burkholderiales</taxon>
        <taxon>Alcaligenaceae</taxon>
    </lineage>
</organism>
<evidence type="ECO:0000259" key="7">
    <source>
        <dbReference type="Pfam" id="PF07005"/>
    </source>
</evidence>
<keyword evidence="5" id="KW-0067">ATP-binding</keyword>
<dbReference type="GO" id="GO:0016301">
    <property type="term" value="F:kinase activity"/>
    <property type="evidence" value="ECO:0007669"/>
    <property type="project" value="UniProtKB-KW"/>
</dbReference>
<evidence type="ECO:0000256" key="6">
    <source>
        <dbReference type="ARBA" id="ARBA00023277"/>
    </source>
</evidence>
<dbReference type="Gene3D" id="3.40.980.20">
    <property type="entry name" value="Four-carbon acid sugar kinase, nucleotide binding domain"/>
    <property type="match status" value="1"/>
</dbReference>
<comment type="similarity">
    <text evidence="1">Belongs to the four-carbon acid sugar kinase family.</text>
</comment>
<evidence type="ECO:0000256" key="4">
    <source>
        <dbReference type="ARBA" id="ARBA00022777"/>
    </source>
</evidence>
<dbReference type="eggNOG" id="COG3395">
    <property type="taxonomic scope" value="Bacteria"/>
</dbReference>
<evidence type="ECO:0000256" key="5">
    <source>
        <dbReference type="ARBA" id="ARBA00022840"/>
    </source>
</evidence>
<dbReference type="RefSeq" id="WP_024005223.1">
    <property type="nucleotide sequence ID" value="NZ_KI650979.1"/>
</dbReference>
<proteinExistence type="inferred from homology"/>
<dbReference type="GO" id="GO:0005524">
    <property type="term" value="F:ATP binding"/>
    <property type="evidence" value="ECO:0007669"/>
    <property type="project" value="UniProtKB-KW"/>
</dbReference>
<comment type="caution">
    <text evidence="9">The sequence shown here is derived from an EMBL/GenBank/DDBJ whole genome shotgun (WGS) entry which is preliminary data.</text>
</comment>
<dbReference type="InterPro" id="IPR037051">
    <property type="entry name" value="4-carb_acid_sugar_kinase_N_sf"/>
</dbReference>
<evidence type="ECO:0000256" key="2">
    <source>
        <dbReference type="ARBA" id="ARBA00022679"/>
    </source>
</evidence>
<evidence type="ECO:0000256" key="3">
    <source>
        <dbReference type="ARBA" id="ARBA00022741"/>
    </source>
</evidence>
<evidence type="ECO:0000313" key="10">
    <source>
        <dbReference type="Proteomes" id="UP000018733"/>
    </source>
</evidence>
<keyword evidence="10" id="KW-1185">Reference proteome</keyword>
<sequence>MSLKFGWYGDDFTGATDTLAVAARSNLRSILFLDVPTQKQLSRVGPLEAIGIAGTARSMSGLQMQASLPRVGRFFQEMAVPVLHYKCCSTFDSAPNAGSLGEAIRILGQYVGAPCALIVGGQPDIGRYCCFGNLFASAGSSSDIYRIDRHPTMQCHPVTPMDEADLRLHLKCQGMQDVFSVPYTAYRQQPAALDEQVDRASDHGRSDMGKMGRAVLFDVSDNAQLTHIGRQIQRLAKRYNTALVVGSSVVLQAVAAHWGDDQNHDASEISLPEASTRKKAGGPTFVLAASLSPVTAAQVATCHSYEKIALQARTLLVDAAYRQAQCRKICDLLAKKRHVLAYVDQQNGRDPGIDSGDLAQGTAQFVRDVMHGLAERGIRLGHLGIAGGDTSSQAVARLNVWALSYSRILSPGVTVCTMHSDDVMLDGLEVMLKGGQMGTEDVFERLLLRPED</sequence>
<dbReference type="OrthoDB" id="191465at2"/>
<evidence type="ECO:0000313" key="9">
    <source>
        <dbReference type="EMBL" id="ETF03366.1"/>
    </source>
</evidence>
<dbReference type="InterPro" id="IPR010737">
    <property type="entry name" value="4-carb_acid_sugar_kinase_N"/>
</dbReference>
<keyword evidence="4" id="KW-0418">Kinase</keyword>
<dbReference type="Proteomes" id="UP000018733">
    <property type="component" value="Unassembled WGS sequence"/>
</dbReference>
<protein>
    <submittedName>
        <fullName evidence="9">Hrp-dependent type III effector protein</fullName>
    </submittedName>
</protein>
<name>V8QTU2_9BURK</name>
<dbReference type="HOGENOM" id="CLU_029424_1_1_4"/>
<evidence type="ECO:0000256" key="1">
    <source>
        <dbReference type="ARBA" id="ARBA00005715"/>
    </source>
</evidence>
<keyword evidence="6" id="KW-0119">Carbohydrate metabolism</keyword>
<dbReference type="InterPro" id="IPR042213">
    <property type="entry name" value="NBD_C_sf"/>
</dbReference>
<dbReference type="PATRIC" id="fig|1424334.3.peg.2271"/>
<dbReference type="AlphaFoldDB" id="V8QTU2"/>
<dbReference type="Pfam" id="PF17042">
    <property type="entry name" value="NBD_C"/>
    <property type="match status" value="1"/>
</dbReference>
<dbReference type="InterPro" id="IPR031475">
    <property type="entry name" value="NBD_C"/>
</dbReference>
<dbReference type="Gene3D" id="3.40.50.10840">
    <property type="entry name" value="Putative sugar-binding, N-terminal domain"/>
    <property type="match status" value="1"/>
</dbReference>
<accession>V8QTU2</accession>
<reference evidence="9 10" key="1">
    <citation type="journal article" date="2014" name="Genome Announc.">
        <title>Draft Genome Sequence of Advenella kashmirensis Strain W13003, a Polycyclic Aromatic Hydrocarbon-Degrading Bacterium.</title>
        <authorList>
            <person name="Wang X."/>
            <person name="Jin D."/>
            <person name="Zhou L."/>
            <person name="Wu L."/>
            <person name="An W."/>
            <person name="Zhao L."/>
        </authorList>
    </citation>
    <scope>NUCLEOTIDE SEQUENCE [LARGE SCALE GENOMIC DNA]</scope>
    <source>
        <strain evidence="9 10">W13003</strain>
    </source>
</reference>
<evidence type="ECO:0000259" key="8">
    <source>
        <dbReference type="Pfam" id="PF17042"/>
    </source>
</evidence>
<dbReference type="SUPFAM" id="SSF142764">
    <property type="entry name" value="YgbK-like"/>
    <property type="match status" value="1"/>
</dbReference>
<feature type="domain" description="Four-carbon acid sugar kinase nucleotide binding" evidence="8">
    <location>
        <begin position="286"/>
        <end position="443"/>
    </location>
</feature>
<keyword evidence="3" id="KW-0547">Nucleotide-binding</keyword>
<dbReference type="STRING" id="1424334.W822_11285"/>
<gene>
    <name evidence="9" type="ORF">W822_11285</name>
</gene>
<keyword evidence="2" id="KW-0808">Transferase</keyword>
<feature type="domain" description="Four-carbon acid sugar kinase N-terminal" evidence="7">
    <location>
        <begin position="6"/>
        <end position="253"/>
    </location>
</feature>
<dbReference type="EMBL" id="AYXT01000009">
    <property type="protein sequence ID" value="ETF03366.1"/>
    <property type="molecule type" value="Genomic_DNA"/>
</dbReference>
<dbReference type="Pfam" id="PF07005">
    <property type="entry name" value="SBD_N"/>
    <property type="match status" value="1"/>
</dbReference>